<gene>
    <name evidence="1" type="ORF">DdX_21883</name>
</gene>
<dbReference type="Proteomes" id="UP001201812">
    <property type="component" value="Unassembled WGS sequence"/>
</dbReference>
<keyword evidence="2" id="KW-1185">Reference proteome</keyword>
<dbReference type="EMBL" id="JAKKPZ010000927">
    <property type="protein sequence ID" value="KAI1691445.1"/>
    <property type="molecule type" value="Genomic_DNA"/>
</dbReference>
<dbReference type="AlphaFoldDB" id="A0AAD4QR67"/>
<evidence type="ECO:0000313" key="1">
    <source>
        <dbReference type="EMBL" id="KAI1691445.1"/>
    </source>
</evidence>
<accession>A0AAD4QR67</accession>
<protein>
    <submittedName>
        <fullName evidence="1">Uncharacterized protein</fullName>
    </submittedName>
</protein>
<proteinExistence type="predicted"/>
<organism evidence="1 2">
    <name type="scientific">Ditylenchus destructor</name>
    <dbReference type="NCBI Taxonomy" id="166010"/>
    <lineage>
        <taxon>Eukaryota</taxon>
        <taxon>Metazoa</taxon>
        <taxon>Ecdysozoa</taxon>
        <taxon>Nematoda</taxon>
        <taxon>Chromadorea</taxon>
        <taxon>Rhabditida</taxon>
        <taxon>Tylenchina</taxon>
        <taxon>Tylenchomorpha</taxon>
        <taxon>Sphaerularioidea</taxon>
        <taxon>Anguinidae</taxon>
        <taxon>Anguininae</taxon>
        <taxon>Ditylenchus</taxon>
    </lineage>
</organism>
<evidence type="ECO:0000313" key="2">
    <source>
        <dbReference type="Proteomes" id="UP001201812"/>
    </source>
</evidence>
<comment type="caution">
    <text evidence="1">The sequence shown here is derived from an EMBL/GenBank/DDBJ whole genome shotgun (WGS) entry which is preliminary data.</text>
</comment>
<name>A0AAD4QR67_9BILA</name>
<reference evidence="1" key="1">
    <citation type="submission" date="2022-01" db="EMBL/GenBank/DDBJ databases">
        <title>Genome Sequence Resource for Two Populations of Ditylenchus destructor, the Migratory Endoparasitic Phytonematode.</title>
        <authorList>
            <person name="Zhang H."/>
            <person name="Lin R."/>
            <person name="Xie B."/>
        </authorList>
    </citation>
    <scope>NUCLEOTIDE SEQUENCE</scope>
    <source>
        <strain evidence="1">BazhouSP</strain>
    </source>
</reference>
<sequence>MNSHSRPVVHPYDEVSTRFNSLIEQEFATSPLLLLDGLRRTDPTFENRGDIKWDLMESETISIKPFL</sequence>